<sequence>MLMGGGDHLTSGTANVGVTAGGRRGGRSTLRAEWVEAGRARFRDTREKPILAPQQQYLPPVDPRRPLTPNNFDEGDVSVQGLPSIEPQPIFEVSPINGQQFTGPGINADVDRLNPSFQQAQYQQQLERARQFARQREFENNLARVPSNGLPNQQSPRQFASPTTSTTTPKPEFKTVEAETTTESINLNKGETLDEPNTRDQKDKVAVEVTKQNLQEYPPELFLSPLAQLKLQPQFVPFGPQFGQLRAPLFYQPAQLQDGRSPGFDGPAHLSALPSVLAQRELLSQQAQGKGQGFAQNPIIVQQQPSFIQEPINQYQPVRPVQRVQPVQPVDPVQNEESDQDDEPDVESIQSGQPTQKQGQPLPQFQGQQVILQQQPINQIQLDQFRQSQLQFQPQPQVQYQPQQIQPQLAQPNQFTQPQLQFQPQPQLFQPQQAQANQFPQPQLQLQPQPAQPNQFPQPQLQFQPQPSQPNPFPQPQLQFQPQPAQPNQFPQPQLQFQPQPAQPNQFLQPERPKDVEEIEPTDQQVVYQNYQPQFYQPQIQANQYQTPEQPLLVAQPQQPFAFQNQDQFYQNQFLQQQYDPSLQAQTAQPAPQDGQPLQSGFDINQQGNDIDQQEEQENEQEEEGPRVTAVATAFGTRTQPRVFAQYGAPIPKVQENPGLRTTTESAMQEEPQDEDAPAVAQATAVSTGRRNAKLRSRRIRPIFTLDRSGHLVLAQQQ</sequence>
<dbReference type="Proteomes" id="UP000838756">
    <property type="component" value="Unassembled WGS sequence"/>
</dbReference>
<dbReference type="OrthoDB" id="7466126at2759"/>
<feature type="region of interest" description="Disordered" evidence="1">
    <location>
        <begin position="646"/>
        <end position="693"/>
    </location>
</feature>
<keyword evidence="3" id="KW-1185">Reference proteome</keyword>
<feature type="compositionally biased region" description="Low complexity" evidence="1">
    <location>
        <begin position="476"/>
        <end position="508"/>
    </location>
</feature>
<evidence type="ECO:0000313" key="2">
    <source>
        <dbReference type="EMBL" id="CAH2242206.1"/>
    </source>
</evidence>
<evidence type="ECO:0000313" key="3">
    <source>
        <dbReference type="Proteomes" id="UP000838756"/>
    </source>
</evidence>
<reference evidence="2" key="1">
    <citation type="submission" date="2022-03" db="EMBL/GenBank/DDBJ databases">
        <authorList>
            <person name="Lindestad O."/>
        </authorList>
    </citation>
    <scope>NUCLEOTIDE SEQUENCE</scope>
</reference>
<name>A0A8S4RYE4_9NEOP</name>
<gene>
    <name evidence="2" type="primary">jg23199</name>
    <name evidence="2" type="ORF">PAEG_LOCUS18553</name>
</gene>
<feature type="region of interest" description="Disordered" evidence="1">
    <location>
        <begin position="1"/>
        <end position="27"/>
    </location>
</feature>
<feature type="region of interest" description="Disordered" evidence="1">
    <location>
        <begin position="332"/>
        <end position="363"/>
    </location>
</feature>
<feature type="compositionally biased region" description="Acidic residues" evidence="1">
    <location>
        <begin position="334"/>
        <end position="346"/>
    </location>
</feature>
<proteinExistence type="predicted"/>
<feature type="compositionally biased region" description="Low complexity" evidence="1">
    <location>
        <begin position="432"/>
        <end position="466"/>
    </location>
</feature>
<feature type="region of interest" description="Disordered" evidence="1">
    <location>
        <begin position="582"/>
        <end position="606"/>
    </location>
</feature>
<dbReference type="AlphaFoldDB" id="A0A8S4RYE4"/>
<feature type="compositionally biased region" description="Polar residues" evidence="1">
    <location>
        <begin position="178"/>
        <end position="189"/>
    </location>
</feature>
<protein>
    <submittedName>
        <fullName evidence="2">Jg23199 protein</fullName>
    </submittedName>
</protein>
<dbReference type="EMBL" id="CAKXAJ010025633">
    <property type="protein sequence ID" value="CAH2242206.1"/>
    <property type="molecule type" value="Genomic_DNA"/>
</dbReference>
<accession>A0A8S4RYE4</accession>
<evidence type="ECO:0000256" key="1">
    <source>
        <dbReference type="SAM" id="MobiDB-lite"/>
    </source>
</evidence>
<feature type="compositionally biased region" description="Polar residues" evidence="1">
    <location>
        <begin position="149"/>
        <end position="160"/>
    </location>
</feature>
<feature type="region of interest" description="Disordered" evidence="1">
    <location>
        <begin position="432"/>
        <end position="508"/>
    </location>
</feature>
<feature type="region of interest" description="Disordered" evidence="1">
    <location>
        <begin position="144"/>
        <end position="202"/>
    </location>
</feature>
<organism evidence="2 3">
    <name type="scientific">Pararge aegeria aegeria</name>
    <dbReference type="NCBI Taxonomy" id="348720"/>
    <lineage>
        <taxon>Eukaryota</taxon>
        <taxon>Metazoa</taxon>
        <taxon>Ecdysozoa</taxon>
        <taxon>Arthropoda</taxon>
        <taxon>Hexapoda</taxon>
        <taxon>Insecta</taxon>
        <taxon>Pterygota</taxon>
        <taxon>Neoptera</taxon>
        <taxon>Endopterygota</taxon>
        <taxon>Lepidoptera</taxon>
        <taxon>Glossata</taxon>
        <taxon>Ditrysia</taxon>
        <taxon>Papilionoidea</taxon>
        <taxon>Nymphalidae</taxon>
        <taxon>Satyrinae</taxon>
        <taxon>Satyrini</taxon>
        <taxon>Parargina</taxon>
        <taxon>Pararge</taxon>
    </lineage>
</organism>
<comment type="caution">
    <text evidence="2">The sequence shown here is derived from an EMBL/GenBank/DDBJ whole genome shotgun (WGS) entry which is preliminary data.</text>
</comment>